<organism evidence="1 2">
    <name type="scientific">Anaerobutyricum hallii</name>
    <dbReference type="NCBI Taxonomy" id="39488"/>
    <lineage>
        <taxon>Bacteria</taxon>
        <taxon>Bacillati</taxon>
        <taxon>Bacillota</taxon>
        <taxon>Clostridia</taxon>
        <taxon>Lachnospirales</taxon>
        <taxon>Lachnospiraceae</taxon>
        <taxon>Anaerobutyricum</taxon>
    </lineage>
</organism>
<evidence type="ECO:0000313" key="1">
    <source>
        <dbReference type="EMBL" id="RHK33588.1"/>
    </source>
</evidence>
<evidence type="ECO:0000313" key="2">
    <source>
        <dbReference type="Proteomes" id="UP000283497"/>
    </source>
</evidence>
<comment type="caution">
    <text evidence="1">The sequence shown here is derived from an EMBL/GenBank/DDBJ whole genome shotgun (WGS) entry which is preliminary data.</text>
</comment>
<dbReference type="EMBL" id="QRNJ01000088">
    <property type="protein sequence ID" value="RHK33588.1"/>
    <property type="molecule type" value="Genomic_DNA"/>
</dbReference>
<accession>A0A415G3F6</accession>
<protein>
    <submittedName>
        <fullName evidence="1">Uncharacterized protein</fullName>
    </submittedName>
</protein>
<dbReference type="RefSeq" id="WP_118315231.1">
    <property type="nucleotide sequence ID" value="NZ_QRNJ01000088.1"/>
</dbReference>
<sequence>MEKIDNNIQLAFLGGMKAGLEALIHGLEVVAENNNGQVSFEFIKMVSASTIADVELKLSSIENGKGLIDALNNKSK</sequence>
<gene>
    <name evidence="1" type="ORF">DW068_15400</name>
</gene>
<dbReference type="AlphaFoldDB" id="A0A415G3F6"/>
<proteinExistence type="predicted"/>
<name>A0A415G3F6_9FIRM</name>
<reference evidence="1 2" key="1">
    <citation type="submission" date="2018-08" db="EMBL/GenBank/DDBJ databases">
        <title>A genome reference for cultivated species of the human gut microbiota.</title>
        <authorList>
            <person name="Zou Y."/>
            <person name="Xue W."/>
            <person name="Luo G."/>
        </authorList>
    </citation>
    <scope>NUCLEOTIDE SEQUENCE [LARGE SCALE GENOMIC DNA]</scope>
    <source>
        <strain evidence="1 2">AF45-14BH</strain>
    </source>
</reference>
<dbReference type="Proteomes" id="UP000283497">
    <property type="component" value="Unassembled WGS sequence"/>
</dbReference>